<dbReference type="VEuPathDB" id="TriTrypDB:TM35_000411730"/>
<keyword evidence="3" id="KW-1185">Reference proteome</keyword>
<name>A0A1X0NK18_9TRYP</name>
<comment type="caution">
    <text evidence="2">The sequence shown here is derived from an EMBL/GenBank/DDBJ whole genome shotgun (WGS) entry which is preliminary data.</text>
</comment>
<feature type="region of interest" description="Disordered" evidence="1">
    <location>
        <begin position="299"/>
        <end position="324"/>
    </location>
</feature>
<evidence type="ECO:0000256" key="1">
    <source>
        <dbReference type="SAM" id="MobiDB-lite"/>
    </source>
</evidence>
<feature type="compositionally biased region" description="Low complexity" evidence="1">
    <location>
        <begin position="305"/>
        <end position="314"/>
    </location>
</feature>
<evidence type="ECO:0000313" key="3">
    <source>
        <dbReference type="Proteomes" id="UP000192257"/>
    </source>
</evidence>
<dbReference type="GeneID" id="39989661"/>
<protein>
    <submittedName>
        <fullName evidence="2">Uncharacterized protein</fullName>
    </submittedName>
</protein>
<organism evidence="2 3">
    <name type="scientific">Trypanosoma theileri</name>
    <dbReference type="NCBI Taxonomy" id="67003"/>
    <lineage>
        <taxon>Eukaryota</taxon>
        <taxon>Discoba</taxon>
        <taxon>Euglenozoa</taxon>
        <taxon>Kinetoplastea</taxon>
        <taxon>Metakinetoplastina</taxon>
        <taxon>Trypanosomatida</taxon>
        <taxon>Trypanosomatidae</taxon>
        <taxon>Trypanosoma</taxon>
    </lineage>
</organism>
<dbReference type="Proteomes" id="UP000192257">
    <property type="component" value="Unassembled WGS sequence"/>
</dbReference>
<dbReference type="OrthoDB" id="241643at2759"/>
<evidence type="ECO:0000313" key="2">
    <source>
        <dbReference type="EMBL" id="ORC84803.1"/>
    </source>
</evidence>
<dbReference type="RefSeq" id="XP_028878869.1">
    <property type="nucleotide sequence ID" value="XM_029029881.1"/>
</dbReference>
<dbReference type="EMBL" id="NBCO01000041">
    <property type="protein sequence ID" value="ORC84803.1"/>
    <property type="molecule type" value="Genomic_DNA"/>
</dbReference>
<accession>A0A1X0NK18</accession>
<proteinExistence type="predicted"/>
<dbReference type="AlphaFoldDB" id="A0A1X0NK18"/>
<sequence length="669" mass="75679">MTDTSVPFSAEFHLNTSKLSEDDACLEWLKERYSRTGTVHQEQQKMKNNNNNSNEGEDLFLINLENDVAACATHRWAHFSQQSPLYGASSQALHSRKVSGTELRIEKNTAEVESGKYNVSLQDSNNIGNKNEYPSLLQTEPSRHIFTEALRKRNHQILTEKIEAAAARTTTAAGEDKKLSRPFFGGYISSPVMAGPTRFLLFPQWMHDTALGEKKMQEVPYFLRGSIKRNKLDFGKCNLEKKTDKGRRSLQQLFQEIIFNASFSRKFSISIPRWHFFQNIDAIRTDLYFNNRNSEQSYFGNQNKTTTPITTTTTVKGTSENEENISSNKAEKIITVGFRDAGVRTSLFSHNPRHSIMLDSAYRVSTNLSNSPESEQAVASLVVTKGFDSAVQRFTNKLLRHIFPNGRYHLQFSAGSGVEYVTDDTPWTLFGKLATEWWVDLPIHKRLLFRIRNQSALVHPFTKPLRNTLPTSVLDENDEEVMRDDELINENSGSSSVTNDALIPVAATTTADTHSLFWATQGPRWDSNLVRGFRDDHPSMHYASRWYTLVSAELSISRNKNGKNNTTGSWNMPSGLLYANACLTDSFAHPPRASVGFSFTGAPRRTIDAFNALTSTTFECSFNWWLHFGKEQVSLVSGLSTGQRAEDSILRLSPSETFKHLRCGLTWRI</sequence>
<gene>
    <name evidence="2" type="ORF">TM35_000411730</name>
</gene>
<reference evidence="2 3" key="1">
    <citation type="submission" date="2017-03" db="EMBL/GenBank/DDBJ databases">
        <title>An alternative strategy for trypanosome survival in the mammalian bloodstream revealed through genome and transcriptome analysis of the ubiquitous bovine parasite Trypanosoma (Megatrypanum) theileri.</title>
        <authorList>
            <person name="Kelly S."/>
            <person name="Ivens A."/>
            <person name="Mott A."/>
            <person name="O'Neill E."/>
            <person name="Emms D."/>
            <person name="Macleod O."/>
            <person name="Voorheis P."/>
            <person name="Matthews J."/>
            <person name="Matthews K."/>
            <person name="Carrington M."/>
        </authorList>
    </citation>
    <scope>NUCLEOTIDE SEQUENCE [LARGE SCALE GENOMIC DNA]</scope>
    <source>
        <strain evidence="2">Edinburgh</strain>
    </source>
</reference>